<dbReference type="GO" id="GO:0004312">
    <property type="term" value="F:fatty acid synthase activity"/>
    <property type="evidence" value="ECO:0007669"/>
    <property type="project" value="TreeGrafter"/>
</dbReference>
<dbReference type="SMART" id="SM00822">
    <property type="entry name" value="PKS_KR"/>
    <property type="match status" value="1"/>
</dbReference>
<dbReference type="InterPro" id="IPR001031">
    <property type="entry name" value="Thioesterase"/>
</dbReference>
<evidence type="ECO:0000256" key="6">
    <source>
        <dbReference type="ARBA" id="ARBA00023268"/>
    </source>
</evidence>
<evidence type="ECO:0000256" key="2">
    <source>
        <dbReference type="ARBA" id="ARBA00022553"/>
    </source>
</evidence>
<dbReference type="Gene3D" id="3.40.47.10">
    <property type="match status" value="1"/>
</dbReference>
<feature type="domain" description="Ketosynthase family 3 (KS3)" evidence="9">
    <location>
        <begin position="15"/>
        <end position="443"/>
    </location>
</feature>
<dbReference type="InterPro" id="IPR013968">
    <property type="entry name" value="PKS_KR"/>
</dbReference>
<sequence length="2145" mass="229582">MRGDARMDMQDRPGSGDIAIVGMAAHLPGAGSIAEYWDNLRQGVESIRSLTEAELREAGESPARMRQPNYVPAAATLDRFDHFDAEFFGLSPKEAAIMDPQHRQFLETAWEAMENAGHTPEGLGRPIGVFAGCGMGSYFYFNVCSQDELVRSTGMFLLRHTGNDKDFLSTRVSHILDLTGPSISVQTACSTSLVAIHMACQSIQRGECAMALAGGVTIELPHGRGYLYQDGEVLSPDGHCHAFDHRGQGTVFGSGAGCVVLRPLADALAEGDHIWAVIRGSAINNDGAAKAGYLAPSVDGQAAAVAAAHRAAGVSADSIGYVECHGTGTYLGDPIEIAALTEAFAKTGSDAARCLVGSVKTNIGHLDTAAGVASVIKASLALHHREIPPSLGYEAPNPSIDFEHSPFAVCDRLTPFPQQGAPRRAGVNSLGVGGTNAHLVLEEAPARAPSEEADFPFQPLVVSARSKAALDQATTRLAAHLCAHPEQKLADVAFTLMQGRRQFDHRRIVVASDHDTAAARLESGDQRQVFTHQHLGDRPEVVFMFPGGGAQYAQMARGLYDTEPEFREWMDRGLSHLAPMLDYDPRAVWLPEPGQEAAAEAALTRPSVQLPLIAITEYALAKLWMSWGVQPSALIGHSMGENVAACIAGVMSFQDCIGLVHRRGQLFDSVPPGGMLSVPLSADAVRPYLSDDLDIASVNAPDLCVISGPDAALDALAARLAADEITPQRIRIDIAAHSRMLEPILADFSAHLRGMQLSAPKLLVISNRSGEELTAAQATDPEYWVAHLRNTVHFADGMAQLSRDKGRVYLEVGPGRTLASLAVANGVPANQSLATLRHPDHQVADDEWFIATLTRLWALGVAVDWPQFWGDVPRQRVVLPTYPFQRQRYFIDRAATVARDDSARFPERVDDVADWGWEPFWLRRSAEIAVDALDRAEKRCWLFLSDGQGVGAAVAAPLRASGHRVIEVVAGDSFARLDQDRYCISAERGRDDYDLLLGDLVAQGLAPDRIAHFWLAGDEGFRPGSSLFHRNLEQGFYSLTFLAQAMDEAGLPAPWHLTAITSGAAALPLRGGVGGAAGASGGDISGQKIERLAHPEKAAIAGPLGVIPREFAGASCSSLDIDPAMRLSDTAAEVLAELLAPPGRRTAALRAGVRYARDWRPRALPAADEGAVLPRGAVCVITGAFGGIGLTVARRLWRDHGARLVLLGRSALPERGEWPALIRQAPPGDALAARLRAVEALEAEGAEVLTLAADICNVEEVEAARAAAEARFGRIDAVIHAAGVVDDAPILAKTPESIEQVLAPKLHGTMVLDSVFPDGSVGLIVVFSSSSTVTTPPGQLDYVAANSFLNAWAESRAGGATRVLAINWGIWADVGMAAAALAPPPPAAPTPIAQPLLAEAGFDPDGRRLFSGALDHRDWIIDGHRLASGQALLPGTGYLELLAEALAEVEAPGPLRISDLTFLRPLLVADGEQARIRVRLARTQGGYDAEIRSAVAVDGSTGWLLHAEARVETAAAAPPVLDLAAIRARCPAPERGEGLVTDQERHLRFGPRWRVLQSRALGAGEGIADLALPPQFRDTDAGWLLHPALLDIATGWAMRLIEGYDDARLWVPLSYGAITLTGALPAQIVSHIRNAAPNRDGDGLARFDITLADTDGKVVAEIAGFTLRRIEGALDLSATPDAREIAFDAADAPRQIGPAEEQLRHNLSQGIHADEGAEAFLRAIASGAGQLVVSSIPLPALIAQADAGADAAKPGATEFERPELDSEFVAPRNDIERTLVGFWKDLLGVGNLGVEDSFFDLGGHSLIAVRLFSMIRKTYAVDFPISILFEAPTIAACAALIEAQIGPAGDTAEPAADSAPAEVTPMRRHTHLVAMHRGDGGPRTPFFLVAGMFGNVLNLRHLAQLLGHERPFYGLQARGLFGDAPPHEDFTDAARDYIAEMRQVQPHGPYLVGGFSGGGLIAWEIARQLEEAGETVAATVLLDTPLPLRPVPGRVDKALIKLALLREEGPAYLSRWARERAEWKRAQRNPRAVENAHQLHNSAIEAAFYAALPRFDMVRRDGRVVLLRPPLDRRFKVSGGRWISAAREYVMEDNGLTPLSPALEVIEVPGDHDSMVLEPNVRVLASHLRRILAQAESAPMRQAAE</sequence>
<dbReference type="PROSITE" id="PS50075">
    <property type="entry name" value="CARRIER"/>
    <property type="match status" value="1"/>
</dbReference>
<dbReference type="CDD" id="cd08953">
    <property type="entry name" value="KR_2_SDR_x"/>
    <property type="match status" value="1"/>
</dbReference>
<dbReference type="GO" id="GO:0031177">
    <property type="term" value="F:phosphopantetheine binding"/>
    <property type="evidence" value="ECO:0007669"/>
    <property type="project" value="InterPro"/>
</dbReference>
<dbReference type="PANTHER" id="PTHR43775:SF37">
    <property type="entry name" value="SI:DKEY-61P9.11"/>
    <property type="match status" value="1"/>
</dbReference>
<evidence type="ECO:0000313" key="11">
    <source>
        <dbReference type="EMBL" id="HHW33145.1"/>
    </source>
</evidence>
<dbReference type="SMART" id="SM00826">
    <property type="entry name" value="PKS_DH"/>
    <property type="match status" value="1"/>
</dbReference>
<dbReference type="PROSITE" id="PS52004">
    <property type="entry name" value="KS3_2"/>
    <property type="match status" value="1"/>
</dbReference>
<dbReference type="InterPro" id="IPR016035">
    <property type="entry name" value="Acyl_Trfase/lysoPLipase"/>
</dbReference>
<dbReference type="Gene3D" id="3.30.70.250">
    <property type="entry name" value="Malonyl-CoA ACP transacylase, ACP-binding"/>
    <property type="match status" value="1"/>
</dbReference>
<dbReference type="InterPro" id="IPR049552">
    <property type="entry name" value="PKS_DH_N"/>
</dbReference>
<keyword evidence="2" id="KW-0597">Phosphoprotein</keyword>
<dbReference type="InterPro" id="IPR020806">
    <property type="entry name" value="PKS_PP-bd"/>
</dbReference>
<accession>A0A832PM48</accession>
<organism evidence="11 12">
    <name type="scientific">Paracoccus solventivorans</name>
    <dbReference type="NCBI Taxonomy" id="53463"/>
    <lineage>
        <taxon>Bacteria</taxon>
        <taxon>Pseudomonadati</taxon>
        <taxon>Pseudomonadota</taxon>
        <taxon>Alphaproteobacteria</taxon>
        <taxon>Rhodobacterales</taxon>
        <taxon>Paracoccaceae</taxon>
        <taxon>Paracoccus</taxon>
    </lineage>
</organism>
<dbReference type="InterPro" id="IPR036291">
    <property type="entry name" value="NAD(P)-bd_dom_sf"/>
</dbReference>
<gene>
    <name evidence="11" type="ORF">GXX24_03240</name>
</gene>
<dbReference type="SUPFAM" id="SSF55048">
    <property type="entry name" value="Probable ACP-binding domain of malonyl-CoA ACP transacylase"/>
    <property type="match status" value="1"/>
</dbReference>
<dbReference type="InterPro" id="IPR014030">
    <property type="entry name" value="Ketoacyl_synth_N"/>
</dbReference>
<reference evidence="11 12" key="1">
    <citation type="journal article" date="2020" name="Biotechnol. Biofuels">
        <title>New insights from the biogas microbiome by comprehensive genome-resolved metagenomics of nearly 1600 species originating from multiple anaerobic digesters.</title>
        <authorList>
            <person name="Campanaro S."/>
            <person name="Treu L."/>
            <person name="Rodriguez-R L.M."/>
            <person name="Kovalovszki A."/>
            <person name="Ziels R.M."/>
            <person name="Maus I."/>
            <person name="Zhu X."/>
            <person name="Kougias P.G."/>
            <person name="Basile A."/>
            <person name="Luo G."/>
            <person name="Schluter A."/>
            <person name="Konstantinidis K.T."/>
            <person name="Angelidaki I."/>
        </authorList>
    </citation>
    <scope>NUCLEOTIDE SEQUENCE [LARGE SCALE GENOMIC DNA]</scope>
    <source>
        <strain evidence="11">AS04akNAM_125</strain>
    </source>
</reference>
<proteinExistence type="predicted"/>
<dbReference type="Pfam" id="PF00109">
    <property type="entry name" value="ketoacyl-synt"/>
    <property type="match status" value="1"/>
</dbReference>
<feature type="domain" description="PKS/mFAS DH" evidence="10">
    <location>
        <begin position="1394"/>
        <end position="1676"/>
    </location>
</feature>
<dbReference type="SUPFAM" id="SSF53474">
    <property type="entry name" value="alpha/beta-Hydrolases"/>
    <property type="match status" value="1"/>
</dbReference>
<feature type="active site" description="Proton donor; for dehydratase activity" evidence="7">
    <location>
        <position position="1591"/>
    </location>
</feature>
<evidence type="ECO:0000259" key="9">
    <source>
        <dbReference type="PROSITE" id="PS52004"/>
    </source>
</evidence>
<dbReference type="InterPro" id="IPR016036">
    <property type="entry name" value="Malonyl_transacylase_ACP-bd"/>
</dbReference>
<dbReference type="SUPFAM" id="SSF52151">
    <property type="entry name" value="FabD/lysophospholipase-like"/>
    <property type="match status" value="1"/>
</dbReference>
<evidence type="ECO:0000256" key="5">
    <source>
        <dbReference type="ARBA" id="ARBA00023098"/>
    </source>
</evidence>
<dbReference type="InterPro" id="IPR042104">
    <property type="entry name" value="PKS_dehydratase_sf"/>
</dbReference>
<dbReference type="InterPro" id="IPR029058">
    <property type="entry name" value="AB_hydrolase_fold"/>
</dbReference>
<evidence type="ECO:0000259" key="8">
    <source>
        <dbReference type="PROSITE" id="PS50075"/>
    </source>
</evidence>
<dbReference type="CDD" id="cd00833">
    <property type="entry name" value="PKS"/>
    <property type="match status" value="1"/>
</dbReference>
<dbReference type="Gene3D" id="3.10.129.110">
    <property type="entry name" value="Polyketide synthase dehydratase"/>
    <property type="match status" value="1"/>
</dbReference>
<dbReference type="Pfam" id="PF08659">
    <property type="entry name" value="KR"/>
    <property type="match status" value="1"/>
</dbReference>
<dbReference type="Pfam" id="PF21089">
    <property type="entry name" value="PKS_DH_N"/>
    <property type="match status" value="1"/>
</dbReference>
<feature type="active site" description="Proton acceptor; for dehydratase activity" evidence="7">
    <location>
        <position position="1424"/>
    </location>
</feature>
<dbReference type="Pfam" id="PF02801">
    <property type="entry name" value="Ketoacyl-synt_C"/>
    <property type="match status" value="1"/>
</dbReference>
<dbReference type="SUPFAM" id="SSF51735">
    <property type="entry name" value="NAD(P)-binding Rossmann-fold domains"/>
    <property type="match status" value="2"/>
</dbReference>
<dbReference type="Proteomes" id="UP000580830">
    <property type="component" value="Unassembled WGS sequence"/>
</dbReference>
<dbReference type="InterPro" id="IPR020841">
    <property type="entry name" value="PKS_Beta-ketoAc_synthase_dom"/>
</dbReference>
<protein>
    <submittedName>
        <fullName evidence="11">SDR family NAD(P)-dependent oxidoreductase</fullName>
    </submittedName>
</protein>
<keyword evidence="4" id="KW-0276">Fatty acid metabolism</keyword>
<dbReference type="InterPro" id="IPR014043">
    <property type="entry name" value="Acyl_transferase_dom"/>
</dbReference>
<dbReference type="Gene3D" id="3.40.50.1820">
    <property type="entry name" value="alpha/beta hydrolase"/>
    <property type="match status" value="1"/>
</dbReference>
<dbReference type="PROSITE" id="PS00606">
    <property type="entry name" value="KS3_1"/>
    <property type="match status" value="1"/>
</dbReference>
<dbReference type="InterPro" id="IPR057326">
    <property type="entry name" value="KR_dom"/>
</dbReference>
<dbReference type="Pfam" id="PF00550">
    <property type="entry name" value="PP-binding"/>
    <property type="match status" value="1"/>
</dbReference>
<dbReference type="InterPro" id="IPR049900">
    <property type="entry name" value="PKS_mFAS_DH"/>
</dbReference>
<dbReference type="InterPro" id="IPR020807">
    <property type="entry name" value="PKS_DH"/>
</dbReference>
<dbReference type="InterPro" id="IPR009081">
    <property type="entry name" value="PP-bd_ACP"/>
</dbReference>
<dbReference type="GO" id="GO:0004315">
    <property type="term" value="F:3-oxoacyl-[acyl-carrier-protein] synthase activity"/>
    <property type="evidence" value="ECO:0007669"/>
    <property type="project" value="InterPro"/>
</dbReference>
<dbReference type="Pfam" id="PF00975">
    <property type="entry name" value="Thioesterase"/>
    <property type="match status" value="1"/>
</dbReference>
<dbReference type="SMART" id="SM00827">
    <property type="entry name" value="PKS_AT"/>
    <property type="match status" value="1"/>
</dbReference>
<dbReference type="SMART" id="SM00824">
    <property type="entry name" value="PKS_TE"/>
    <property type="match status" value="1"/>
</dbReference>
<name>A0A832PM48_9RHOB</name>
<dbReference type="InterPro" id="IPR049490">
    <property type="entry name" value="C883_1060-like_KR_N"/>
</dbReference>
<dbReference type="SMART" id="SM00823">
    <property type="entry name" value="PKS_PP"/>
    <property type="match status" value="1"/>
</dbReference>
<feature type="region of interest" description="C-terminal hotdog fold" evidence="7">
    <location>
        <begin position="1531"/>
        <end position="1676"/>
    </location>
</feature>
<dbReference type="EMBL" id="DULP01000049">
    <property type="protein sequence ID" value="HHW33145.1"/>
    <property type="molecule type" value="Genomic_DNA"/>
</dbReference>
<dbReference type="Pfam" id="PF14765">
    <property type="entry name" value="PS-DH"/>
    <property type="match status" value="1"/>
</dbReference>
<dbReference type="Gene3D" id="1.10.1200.10">
    <property type="entry name" value="ACP-like"/>
    <property type="match status" value="1"/>
</dbReference>
<evidence type="ECO:0000259" key="10">
    <source>
        <dbReference type="PROSITE" id="PS52019"/>
    </source>
</evidence>
<evidence type="ECO:0000256" key="7">
    <source>
        <dbReference type="PROSITE-ProRule" id="PRU01363"/>
    </source>
</evidence>
<dbReference type="SMART" id="SM00825">
    <property type="entry name" value="PKS_KS"/>
    <property type="match status" value="1"/>
</dbReference>
<dbReference type="FunFam" id="3.40.47.10:FF:000042">
    <property type="entry name" value="Polyketide synthase Pks13"/>
    <property type="match status" value="1"/>
</dbReference>
<keyword evidence="3" id="KW-0808">Transferase</keyword>
<dbReference type="SUPFAM" id="SSF53901">
    <property type="entry name" value="Thiolase-like"/>
    <property type="match status" value="1"/>
</dbReference>
<dbReference type="PROSITE" id="PS52019">
    <property type="entry name" value="PKS_MFAS_DH"/>
    <property type="match status" value="1"/>
</dbReference>
<dbReference type="InterPro" id="IPR016039">
    <property type="entry name" value="Thiolase-like"/>
</dbReference>
<dbReference type="InterPro" id="IPR020802">
    <property type="entry name" value="TesA-like"/>
</dbReference>
<dbReference type="InterPro" id="IPR001227">
    <property type="entry name" value="Ac_transferase_dom_sf"/>
</dbReference>
<dbReference type="Pfam" id="PF00698">
    <property type="entry name" value="Acyl_transf_1"/>
    <property type="match status" value="1"/>
</dbReference>
<dbReference type="InterPro" id="IPR036736">
    <property type="entry name" value="ACP-like_sf"/>
</dbReference>
<dbReference type="Pfam" id="PF22621">
    <property type="entry name" value="CurL-like_PKS_C"/>
    <property type="match status" value="1"/>
</dbReference>
<feature type="domain" description="Carrier" evidence="8">
    <location>
        <begin position="1770"/>
        <end position="1845"/>
    </location>
</feature>
<keyword evidence="5" id="KW-0443">Lipid metabolism</keyword>
<evidence type="ECO:0000256" key="1">
    <source>
        <dbReference type="ARBA" id="ARBA00022450"/>
    </source>
</evidence>
<dbReference type="Gene3D" id="3.40.366.10">
    <property type="entry name" value="Malonyl-Coenzyme A Acyl Carrier Protein, domain 2"/>
    <property type="match status" value="1"/>
</dbReference>
<evidence type="ECO:0000256" key="3">
    <source>
        <dbReference type="ARBA" id="ARBA00022679"/>
    </source>
</evidence>
<keyword evidence="6" id="KW-0511">Multifunctional enzyme</keyword>
<dbReference type="GO" id="GO:0006633">
    <property type="term" value="P:fatty acid biosynthetic process"/>
    <property type="evidence" value="ECO:0007669"/>
    <property type="project" value="InterPro"/>
</dbReference>
<dbReference type="Gene3D" id="3.40.50.720">
    <property type="entry name" value="NAD(P)-binding Rossmann-like Domain"/>
    <property type="match status" value="1"/>
</dbReference>
<evidence type="ECO:0000256" key="4">
    <source>
        <dbReference type="ARBA" id="ARBA00022832"/>
    </source>
</evidence>
<keyword evidence="1" id="KW-0596">Phosphopantetheine</keyword>
<dbReference type="SUPFAM" id="SSF47336">
    <property type="entry name" value="ACP-like"/>
    <property type="match status" value="1"/>
</dbReference>
<dbReference type="Gene3D" id="3.30.70.3290">
    <property type="match status" value="1"/>
</dbReference>
<comment type="caution">
    <text evidence="11">The sequence shown here is derived from an EMBL/GenBank/DDBJ whole genome shotgun (WGS) entry which is preliminary data.</text>
</comment>
<dbReference type="InterPro" id="IPR014031">
    <property type="entry name" value="Ketoacyl_synth_C"/>
</dbReference>
<dbReference type="InterPro" id="IPR018201">
    <property type="entry name" value="Ketoacyl_synth_AS"/>
</dbReference>
<dbReference type="PANTHER" id="PTHR43775">
    <property type="entry name" value="FATTY ACID SYNTHASE"/>
    <property type="match status" value="1"/>
</dbReference>
<dbReference type="InterPro" id="IPR050091">
    <property type="entry name" value="PKS_NRPS_Biosynth_Enz"/>
</dbReference>
<dbReference type="InterPro" id="IPR049551">
    <property type="entry name" value="PKS_DH_C"/>
</dbReference>
<evidence type="ECO:0000313" key="12">
    <source>
        <dbReference type="Proteomes" id="UP000580830"/>
    </source>
</evidence>
<dbReference type="Pfam" id="PF21394">
    <property type="entry name" value="Beta-ketacyl_N"/>
    <property type="match status" value="1"/>
</dbReference>
<feature type="region of interest" description="N-terminal hotdog fold" evidence="7">
    <location>
        <begin position="1394"/>
        <end position="1518"/>
    </location>
</feature>